<evidence type="ECO:0000313" key="1">
    <source>
        <dbReference type="EMBL" id="SVD29691.1"/>
    </source>
</evidence>
<name>A0A382U7C2_9ZZZZ</name>
<dbReference type="Gene3D" id="3.40.50.150">
    <property type="entry name" value="Vaccinia Virus protein VP39"/>
    <property type="match status" value="1"/>
</dbReference>
<dbReference type="InterPro" id="IPR029063">
    <property type="entry name" value="SAM-dependent_MTases_sf"/>
</dbReference>
<dbReference type="AlphaFoldDB" id="A0A382U7C2"/>
<organism evidence="1">
    <name type="scientific">marine metagenome</name>
    <dbReference type="NCBI Taxonomy" id="408172"/>
    <lineage>
        <taxon>unclassified sequences</taxon>
        <taxon>metagenomes</taxon>
        <taxon>ecological metagenomes</taxon>
    </lineage>
</organism>
<dbReference type="EMBL" id="UINC01141758">
    <property type="protein sequence ID" value="SVD29691.1"/>
    <property type="molecule type" value="Genomic_DNA"/>
</dbReference>
<proteinExistence type="predicted"/>
<accession>A0A382U7C2</accession>
<feature type="non-terminal residue" evidence="1">
    <location>
        <position position="251"/>
    </location>
</feature>
<gene>
    <name evidence="1" type="ORF">METZ01_LOCUS382545</name>
</gene>
<reference evidence="1" key="1">
    <citation type="submission" date="2018-05" db="EMBL/GenBank/DDBJ databases">
        <authorList>
            <person name="Lanie J.A."/>
            <person name="Ng W.-L."/>
            <person name="Kazmierczak K.M."/>
            <person name="Andrzejewski T.M."/>
            <person name="Davidsen T.M."/>
            <person name="Wayne K.J."/>
            <person name="Tettelin H."/>
            <person name="Glass J.I."/>
            <person name="Rusch D."/>
            <person name="Podicherti R."/>
            <person name="Tsui H.-C.T."/>
            <person name="Winkler M.E."/>
        </authorList>
    </citation>
    <scope>NUCLEOTIDE SEQUENCE</scope>
</reference>
<sequence>MGLGIGAIQSTLELWQQGLFENIENVVEMGSQELHLKEKDLEEMLKVAGLENFNKEEFPNIGNWPEQPRCPSSALYKKLGAKDYYCFDVNGEHGALQHDWNLPFEDKSLYNYFDLVTDHGACEHAFNISETYKTIHKLCKPGGLIMIHQSLWGGNGYFLYDKHFFEGIAAANGYKILFSSYVVCLNEKTFHGSGHQFHIPLNSALLKSIDLKNTSEIGVSAILQKQNDEEFNIPYQGQYLAEKQNHYGFNK</sequence>
<dbReference type="SUPFAM" id="SSF53335">
    <property type="entry name" value="S-adenosyl-L-methionine-dependent methyltransferases"/>
    <property type="match status" value="1"/>
</dbReference>
<protein>
    <submittedName>
        <fullName evidence="1">Uncharacterized protein</fullName>
    </submittedName>
</protein>